<evidence type="ECO:0000313" key="2">
    <source>
        <dbReference type="EMBL" id="UVF22360.1"/>
    </source>
</evidence>
<evidence type="ECO:0000313" key="3">
    <source>
        <dbReference type="Proteomes" id="UP001017257"/>
    </source>
</evidence>
<feature type="region of interest" description="Disordered" evidence="1">
    <location>
        <begin position="92"/>
        <end position="124"/>
    </location>
</feature>
<organism evidence="2 3">
    <name type="scientific">Microvirga terrae</name>
    <dbReference type="NCBI Taxonomy" id="2740529"/>
    <lineage>
        <taxon>Bacteria</taxon>
        <taxon>Pseudomonadati</taxon>
        <taxon>Pseudomonadota</taxon>
        <taxon>Alphaproteobacteria</taxon>
        <taxon>Hyphomicrobiales</taxon>
        <taxon>Methylobacteriaceae</taxon>
        <taxon>Microvirga</taxon>
    </lineage>
</organism>
<evidence type="ECO:0000256" key="1">
    <source>
        <dbReference type="SAM" id="MobiDB-lite"/>
    </source>
</evidence>
<protein>
    <submittedName>
        <fullName evidence="2">Uncharacterized protein</fullName>
    </submittedName>
</protein>
<name>A0ABY5RYM0_9HYPH</name>
<proteinExistence type="predicted"/>
<dbReference type="Proteomes" id="UP001017257">
    <property type="component" value="Plasmid pR24_1"/>
</dbReference>
<keyword evidence="2" id="KW-0614">Plasmid</keyword>
<keyword evidence="3" id="KW-1185">Reference proteome</keyword>
<sequence>MSLEKLRMKEAAMRFLVQFKRFRRGVPEVIGTLPITAADAAAALAFARSLAGMRRWPPRTDALRVMDDGGRTLLDWTAPVAAAEPVIYAPASAPAKPSSDIPHRTPPRVAKHSQESRSTPPSGKHLFAVGQAVSYAEDGQPETWKGGYEIVRLDDPRDEPQYAIRSADQSYDRIVHEHELREDLGARARGR</sequence>
<dbReference type="EMBL" id="CP102846">
    <property type="protein sequence ID" value="UVF22360.1"/>
    <property type="molecule type" value="Genomic_DNA"/>
</dbReference>
<gene>
    <name evidence="2" type="ORF">HPT29_027160</name>
</gene>
<accession>A0ABY5RYM0</accession>
<geneLocation type="plasmid" evidence="2 3">
    <name>pR24_1</name>
</geneLocation>
<reference evidence="2" key="1">
    <citation type="submission" date="2022-08" db="EMBL/GenBank/DDBJ databases">
        <title>Microvirga terrae sp. nov., isolated from soil.</title>
        <authorList>
            <person name="Kim K.H."/>
            <person name="Seo Y.L."/>
            <person name="Kim J.M."/>
            <person name="Lee J.K."/>
            <person name="Han D.M."/>
            <person name="Jeon C.O."/>
        </authorList>
    </citation>
    <scope>NUCLEOTIDE SEQUENCE</scope>
    <source>
        <strain evidence="2">R24</strain>
        <plasmid evidence="2">pR24_1</plasmid>
    </source>
</reference>
<dbReference type="RefSeq" id="WP_173945180.1">
    <property type="nucleotide sequence ID" value="NZ_CP102846.1"/>
</dbReference>